<feature type="compositionally biased region" description="Polar residues" evidence="1">
    <location>
        <begin position="1"/>
        <end position="10"/>
    </location>
</feature>
<keyword evidence="3" id="KW-1185">Reference proteome</keyword>
<evidence type="ECO:0000256" key="1">
    <source>
        <dbReference type="SAM" id="MobiDB-lite"/>
    </source>
</evidence>
<feature type="compositionally biased region" description="Acidic residues" evidence="1">
    <location>
        <begin position="344"/>
        <end position="356"/>
    </location>
</feature>
<name>A0A9Q1AZ21_9SAUR</name>
<feature type="compositionally biased region" description="Basic residues" evidence="1">
    <location>
        <begin position="273"/>
        <end position="284"/>
    </location>
</feature>
<comment type="caution">
    <text evidence="2">The sequence shown here is derived from an EMBL/GenBank/DDBJ whole genome shotgun (WGS) entry which is preliminary data.</text>
</comment>
<feature type="compositionally biased region" description="Polar residues" evidence="1">
    <location>
        <begin position="61"/>
        <end position="76"/>
    </location>
</feature>
<feature type="compositionally biased region" description="Polar residues" evidence="1">
    <location>
        <begin position="183"/>
        <end position="194"/>
    </location>
</feature>
<proteinExistence type="predicted"/>
<evidence type="ECO:0000313" key="3">
    <source>
        <dbReference type="Proteomes" id="UP001142489"/>
    </source>
</evidence>
<protein>
    <submittedName>
        <fullName evidence="2">Uncharacterized protein</fullName>
    </submittedName>
</protein>
<organism evidence="2 3">
    <name type="scientific">Phrynocephalus forsythii</name>
    <dbReference type="NCBI Taxonomy" id="171643"/>
    <lineage>
        <taxon>Eukaryota</taxon>
        <taxon>Metazoa</taxon>
        <taxon>Chordata</taxon>
        <taxon>Craniata</taxon>
        <taxon>Vertebrata</taxon>
        <taxon>Euteleostomi</taxon>
        <taxon>Lepidosauria</taxon>
        <taxon>Squamata</taxon>
        <taxon>Bifurcata</taxon>
        <taxon>Unidentata</taxon>
        <taxon>Episquamata</taxon>
        <taxon>Toxicofera</taxon>
        <taxon>Iguania</taxon>
        <taxon>Acrodonta</taxon>
        <taxon>Agamidae</taxon>
        <taxon>Agaminae</taxon>
        <taxon>Phrynocephalus</taxon>
    </lineage>
</organism>
<feature type="compositionally biased region" description="Basic residues" evidence="1">
    <location>
        <begin position="250"/>
        <end position="259"/>
    </location>
</feature>
<feature type="region of interest" description="Disordered" evidence="1">
    <location>
        <begin position="167"/>
        <end position="390"/>
    </location>
</feature>
<feature type="compositionally biased region" description="Basic and acidic residues" evidence="1">
    <location>
        <begin position="114"/>
        <end position="143"/>
    </location>
</feature>
<dbReference type="Proteomes" id="UP001142489">
    <property type="component" value="Unassembled WGS sequence"/>
</dbReference>
<dbReference type="OrthoDB" id="9050411at2759"/>
<gene>
    <name evidence="2" type="ORF">JRQ81_019993</name>
</gene>
<dbReference type="Gene3D" id="1.10.287.3160">
    <property type="match status" value="1"/>
</dbReference>
<feature type="compositionally biased region" description="Basic and acidic residues" evidence="1">
    <location>
        <begin position="219"/>
        <end position="229"/>
    </location>
</feature>
<feature type="region of interest" description="Disordered" evidence="1">
    <location>
        <begin position="1"/>
        <end position="146"/>
    </location>
</feature>
<dbReference type="AlphaFoldDB" id="A0A9Q1AZ21"/>
<accession>A0A9Q1AZ21</accession>
<dbReference type="EMBL" id="JAPFRF010000010">
    <property type="protein sequence ID" value="KAJ7320482.1"/>
    <property type="molecule type" value="Genomic_DNA"/>
</dbReference>
<sequence>MEQRASTSGRASLGASTSKQKSASKAKSLPPPSQSASVSSMTTKKRKKKQSSDSQKRSKPRQNTPSPANSALTDLTSDLPILLPQDAQAHRPSMSASLPRADAAPAPTIALEPPRTKVEAKCVRLPADARRSQTPDHYDRPREPIAAASAVTTVDVDPRPIWRRRYSTSSSDRLADMSPHRCQATSVNISSKPTTDVERPTAVDRPTASECPIAVDRAINVDRATDVDHPVGQADAEAPRREAKSTATTSRRRKRRRRSSTSSDSSKVASSSPKHHKHRTTSKRRAQDPSSLSASADRADTGLSAASTTQKGAHSHRPAPILLQPPTSPPLHQHQESPTSMDELPPELSDESDFVGDTDSYCSEASSSHILPAPKTDMLGSQPPSPSEDMKLYSQTIHKIASVMELQVQQDQTADSCKFFGHLNKHQTAPLRLTFIPFLLDRIKEAWAKPSSAPLMSRRVDNMYCTHGEGTSFLDKHPLPNSLVVDATQKRTKGRWALTPSNKEGRKLDIIGRRHYSLASFSLRSAKYLCTMEAYSCHILLQAAPVLDSLPEEQKAKITALHEGLLSLIDYETLAARNMADAAAKQLSTAIYPRRRVAPHDQYPGRRQKQDRGLRIQWRRPIRYHY</sequence>
<feature type="compositionally biased region" description="Low complexity" evidence="1">
    <location>
        <begin position="260"/>
        <end position="272"/>
    </location>
</feature>
<reference evidence="2" key="1">
    <citation type="journal article" date="2023" name="DNA Res.">
        <title>Chromosome-level genome assembly of Phrynocephalus forsythii using third-generation DNA sequencing and Hi-C analysis.</title>
        <authorList>
            <person name="Qi Y."/>
            <person name="Zhao W."/>
            <person name="Zhao Y."/>
            <person name="Niu C."/>
            <person name="Cao S."/>
            <person name="Zhang Y."/>
        </authorList>
    </citation>
    <scope>NUCLEOTIDE SEQUENCE</scope>
    <source>
        <tissue evidence="2">Muscle</tissue>
    </source>
</reference>
<evidence type="ECO:0000313" key="2">
    <source>
        <dbReference type="EMBL" id="KAJ7320482.1"/>
    </source>
</evidence>
<feature type="compositionally biased region" description="Polar residues" evidence="1">
    <location>
        <begin position="360"/>
        <end position="369"/>
    </location>
</feature>
<feature type="compositionally biased region" description="Low complexity" evidence="1">
    <location>
        <begin position="15"/>
        <end position="42"/>
    </location>
</feature>